<dbReference type="AlphaFoldDB" id="A0A7K1LHT2"/>
<evidence type="ECO:0000313" key="2">
    <source>
        <dbReference type="Proteomes" id="UP000462152"/>
    </source>
</evidence>
<protein>
    <submittedName>
        <fullName evidence="1">Uncharacterized protein</fullName>
    </submittedName>
</protein>
<evidence type="ECO:0000313" key="1">
    <source>
        <dbReference type="EMBL" id="MUN54741.1"/>
    </source>
</evidence>
<accession>A0A7K1LHT2</accession>
<dbReference type="RefSeq" id="WP_129315498.1">
    <property type="nucleotide sequence ID" value="NZ_NOIQ01000008.1"/>
</dbReference>
<reference evidence="1 2" key="1">
    <citation type="submission" date="2019-12" db="EMBL/GenBank/DDBJ databases">
        <authorList>
            <person name="Li J."/>
            <person name="Shi Y."/>
            <person name="Xu G."/>
            <person name="Xiao D."/>
            <person name="Ran X."/>
        </authorList>
    </citation>
    <scope>NUCLEOTIDE SEQUENCE [LARGE SCALE GENOMIC DNA]</scope>
    <source>
        <strain evidence="1 2">JCM 15915</strain>
    </source>
</reference>
<dbReference type="Proteomes" id="UP000462152">
    <property type="component" value="Unassembled WGS sequence"/>
</dbReference>
<gene>
    <name evidence="1" type="ORF">GMA10_05880</name>
</gene>
<dbReference type="EMBL" id="WOGT01000002">
    <property type="protein sequence ID" value="MUN54741.1"/>
    <property type="molecule type" value="Genomic_DNA"/>
</dbReference>
<proteinExistence type="predicted"/>
<comment type="caution">
    <text evidence="1">The sequence shown here is derived from an EMBL/GenBank/DDBJ whole genome shotgun (WGS) entry which is preliminary data.</text>
</comment>
<sequence length="88" mass="9935">MSYALKIKRHNIEMLKEEAWRVIGGPQRVITDEELANVLLISNSSLARVKAGGKVPSMMVAAVMKRFAEHPEITENLWYIEEPQEVAA</sequence>
<organism evidence="1 2">
    <name type="scientific">Rothia koreensis</name>
    <dbReference type="NCBI Taxonomy" id="592378"/>
    <lineage>
        <taxon>Bacteria</taxon>
        <taxon>Bacillati</taxon>
        <taxon>Actinomycetota</taxon>
        <taxon>Actinomycetes</taxon>
        <taxon>Micrococcales</taxon>
        <taxon>Micrococcaceae</taxon>
        <taxon>Rothia</taxon>
    </lineage>
</organism>
<name>A0A7K1LHT2_9MICC</name>
<keyword evidence="2" id="KW-1185">Reference proteome</keyword>